<evidence type="ECO:0000313" key="8">
    <source>
        <dbReference type="Proteomes" id="UP001197378"/>
    </source>
</evidence>
<evidence type="ECO:0000313" key="7">
    <source>
        <dbReference type="EMBL" id="MBU2789073.1"/>
    </source>
</evidence>
<evidence type="ECO:0000256" key="5">
    <source>
        <dbReference type="SAM" id="Phobius"/>
    </source>
</evidence>
<evidence type="ECO:0000256" key="1">
    <source>
        <dbReference type="ARBA" id="ARBA00004141"/>
    </source>
</evidence>
<keyword evidence="8" id="KW-1185">Reference proteome</keyword>
<dbReference type="PRINTS" id="PR00171">
    <property type="entry name" value="SUGRTRNSPORT"/>
</dbReference>
<feature type="transmembrane region" description="Helical" evidence="5">
    <location>
        <begin position="140"/>
        <end position="162"/>
    </location>
</feature>
<keyword evidence="4 5" id="KW-0472">Membrane</keyword>
<dbReference type="InterPro" id="IPR036259">
    <property type="entry name" value="MFS_trans_sf"/>
</dbReference>
<sequence length="458" mass="49624">MDAVNALDRQAVTRKHRRILWASGLGIFLDGYDLSIMAIALILLKEQWHLTPSELGGLGTAALVGGLFGGPIADRWGRKTIYLIDIAAFFFAALLSGFAWDATSLIVLRFFLGLGVGADYPLSSTYMAEFLPKKSRGAAMTWIFGLWMGGALVSSIVGLLLLHTGPDAWRWMLVSGAVPAVLVLWLRRNLPESPRWFIRRGRLQEASEVVTWLAPQLSESERHAALQELAASMDGAKQHNWFDLFGKTYLRRTLYAAIPWFLMDVMGYAMAIFLPIMLLHLGLHTQEQAVIGNALFTASFVFGWVPLALLIDRIGRRKTQIWGFLGDAVGLALVGAFALTGQPPFAIVAVGLILFQVANSFGPGNTTWIIPTELYPTELRASGHGFSTAFSRVGAATSVFLLPILQAHFGIGGLLLILASAGLLGAVLTQILGVEMAGETLPETGGKPDPEVIAREAA</sequence>
<organism evidence="7 8">
    <name type="scientific">Igneacidithiobacillus copahuensis</name>
    <dbReference type="NCBI Taxonomy" id="2724909"/>
    <lineage>
        <taxon>Bacteria</taxon>
        <taxon>Pseudomonadati</taxon>
        <taxon>Pseudomonadota</taxon>
        <taxon>Acidithiobacillia</taxon>
        <taxon>Acidithiobacillales</taxon>
        <taxon>Acidithiobacillaceae</taxon>
        <taxon>Igneacidithiobacillus</taxon>
    </lineage>
</organism>
<comment type="caution">
    <text evidence="7">The sequence shown here is derived from an EMBL/GenBank/DDBJ whole genome shotgun (WGS) entry which is preliminary data.</text>
</comment>
<dbReference type="Gene3D" id="1.20.1250.20">
    <property type="entry name" value="MFS general substrate transporter like domains"/>
    <property type="match status" value="2"/>
</dbReference>
<evidence type="ECO:0000256" key="4">
    <source>
        <dbReference type="ARBA" id="ARBA00023136"/>
    </source>
</evidence>
<feature type="transmembrane region" description="Helical" evidence="5">
    <location>
        <begin position="106"/>
        <end position="128"/>
    </location>
</feature>
<evidence type="ECO:0000256" key="3">
    <source>
        <dbReference type="ARBA" id="ARBA00022989"/>
    </source>
</evidence>
<comment type="subcellular location">
    <subcellularLocation>
        <location evidence="1">Membrane</location>
        <topology evidence="1">Multi-pass membrane protein</topology>
    </subcellularLocation>
</comment>
<proteinExistence type="predicted"/>
<protein>
    <submittedName>
        <fullName evidence="7">MFS transporter</fullName>
    </submittedName>
</protein>
<dbReference type="Proteomes" id="UP001197378">
    <property type="component" value="Unassembled WGS sequence"/>
</dbReference>
<feature type="transmembrane region" description="Helical" evidence="5">
    <location>
        <begin position="80"/>
        <end position="100"/>
    </location>
</feature>
<evidence type="ECO:0000256" key="2">
    <source>
        <dbReference type="ARBA" id="ARBA00022692"/>
    </source>
</evidence>
<feature type="transmembrane region" description="Helical" evidence="5">
    <location>
        <begin position="55"/>
        <end position="73"/>
    </location>
</feature>
<dbReference type="InterPro" id="IPR003663">
    <property type="entry name" value="Sugar/inositol_transpt"/>
</dbReference>
<dbReference type="PANTHER" id="PTHR23508">
    <property type="entry name" value="CARBOXYLIC ACID TRANSPORTER PROTEIN HOMOLOG"/>
    <property type="match status" value="1"/>
</dbReference>
<dbReference type="SUPFAM" id="SSF103473">
    <property type="entry name" value="MFS general substrate transporter"/>
    <property type="match status" value="1"/>
</dbReference>
<dbReference type="InterPro" id="IPR005828">
    <property type="entry name" value="MFS_sugar_transport-like"/>
</dbReference>
<dbReference type="PROSITE" id="PS00217">
    <property type="entry name" value="SUGAR_TRANSPORT_2"/>
    <property type="match status" value="1"/>
</dbReference>
<dbReference type="PANTHER" id="PTHR23508:SF10">
    <property type="entry name" value="CARBOXYLIC ACID TRANSPORTER PROTEIN HOMOLOG"/>
    <property type="match status" value="1"/>
</dbReference>
<feature type="transmembrane region" description="Helical" evidence="5">
    <location>
        <begin position="168"/>
        <end position="186"/>
    </location>
</feature>
<dbReference type="InterPro" id="IPR005829">
    <property type="entry name" value="Sugar_transporter_CS"/>
</dbReference>
<dbReference type="RefSeq" id="WP_215885783.1">
    <property type="nucleotide sequence ID" value="NZ_JAAXYO010000182.1"/>
</dbReference>
<dbReference type="AlphaFoldDB" id="A0AAE2YS72"/>
<keyword evidence="3 5" id="KW-1133">Transmembrane helix</keyword>
<keyword evidence="2 5" id="KW-0812">Transmembrane</keyword>
<dbReference type="GO" id="GO:0046943">
    <property type="term" value="F:carboxylic acid transmembrane transporter activity"/>
    <property type="evidence" value="ECO:0007669"/>
    <property type="project" value="TreeGrafter"/>
</dbReference>
<accession>A0AAE2YS72</accession>
<dbReference type="PROSITE" id="PS00216">
    <property type="entry name" value="SUGAR_TRANSPORT_1"/>
    <property type="match status" value="1"/>
</dbReference>
<gene>
    <name evidence="7" type="ORF">HFQ13_12810</name>
</gene>
<reference evidence="7" key="1">
    <citation type="journal article" date="2021" name="ISME J.">
        <title>Genomic evolution of the class Acidithiobacillia: deep-branching Proteobacteria living in extreme acidic conditions.</title>
        <authorList>
            <person name="Moya-Beltran A."/>
            <person name="Beard S."/>
            <person name="Rojas-Villalobos C."/>
            <person name="Issotta F."/>
            <person name="Gallardo Y."/>
            <person name="Ulloa R."/>
            <person name="Giaveno A."/>
            <person name="Degli Esposti M."/>
            <person name="Johnson D.B."/>
            <person name="Quatrini R."/>
        </authorList>
    </citation>
    <scope>NUCLEOTIDE SEQUENCE</scope>
    <source>
        <strain evidence="7">VAN18-1</strain>
    </source>
</reference>
<dbReference type="Pfam" id="PF00083">
    <property type="entry name" value="Sugar_tr"/>
    <property type="match status" value="1"/>
</dbReference>
<dbReference type="EMBL" id="JAAXYO010000182">
    <property type="protein sequence ID" value="MBU2789073.1"/>
    <property type="molecule type" value="Genomic_DNA"/>
</dbReference>
<dbReference type="PROSITE" id="PS50850">
    <property type="entry name" value="MFS"/>
    <property type="match status" value="1"/>
</dbReference>
<feature type="transmembrane region" description="Helical" evidence="5">
    <location>
        <begin position="254"/>
        <end position="278"/>
    </location>
</feature>
<feature type="transmembrane region" description="Helical" evidence="5">
    <location>
        <begin position="19"/>
        <end position="43"/>
    </location>
</feature>
<dbReference type="InterPro" id="IPR020846">
    <property type="entry name" value="MFS_dom"/>
</dbReference>
<name>A0AAE2YS72_9PROT</name>
<evidence type="ECO:0000259" key="6">
    <source>
        <dbReference type="PROSITE" id="PS50850"/>
    </source>
</evidence>
<feature type="transmembrane region" description="Helical" evidence="5">
    <location>
        <begin position="411"/>
        <end position="432"/>
    </location>
</feature>
<feature type="domain" description="Major facilitator superfamily (MFS) profile" evidence="6">
    <location>
        <begin position="19"/>
        <end position="437"/>
    </location>
</feature>
<dbReference type="GO" id="GO:0005886">
    <property type="term" value="C:plasma membrane"/>
    <property type="evidence" value="ECO:0007669"/>
    <property type="project" value="TreeGrafter"/>
</dbReference>
<feature type="transmembrane region" description="Helical" evidence="5">
    <location>
        <begin position="290"/>
        <end position="309"/>
    </location>
</feature>